<feature type="compositionally biased region" description="Basic and acidic residues" evidence="6">
    <location>
        <begin position="236"/>
        <end position="248"/>
    </location>
</feature>
<feature type="transmembrane region" description="Helical" evidence="7">
    <location>
        <begin position="647"/>
        <end position="668"/>
    </location>
</feature>
<evidence type="ECO:0000313" key="8">
    <source>
        <dbReference type="EMBL" id="GIY97921.1"/>
    </source>
</evidence>
<dbReference type="GO" id="GO:0005886">
    <property type="term" value="C:plasma membrane"/>
    <property type="evidence" value="ECO:0007669"/>
    <property type="project" value="TreeGrafter"/>
</dbReference>
<evidence type="ECO:0000256" key="5">
    <source>
        <dbReference type="ARBA" id="ARBA00023136"/>
    </source>
</evidence>
<keyword evidence="9" id="KW-1185">Reference proteome</keyword>
<feature type="transmembrane region" description="Helical" evidence="7">
    <location>
        <begin position="442"/>
        <end position="465"/>
    </location>
</feature>
<dbReference type="PANTHER" id="PTHR19444">
    <property type="entry name" value="UNC-93 RELATED"/>
    <property type="match status" value="1"/>
</dbReference>
<protein>
    <submittedName>
        <fullName evidence="8">UNC93-like protein</fullName>
    </submittedName>
</protein>
<dbReference type="GO" id="GO:0043266">
    <property type="term" value="P:regulation of potassium ion transport"/>
    <property type="evidence" value="ECO:0007669"/>
    <property type="project" value="TreeGrafter"/>
</dbReference>
<dbReference type="AlphaFoldDB" id="A0AAV4XVB0"/>
<keyword evidence="5 7" id="KW-0472">Membrane</keyword>
<evidence type="ECO:0000256" key="2">
    <source>
        <dbReference type="ARBA" id="ARBA00009172"/>
    </source>
</evidence>
<evidence type="ECO:0000256" key="1">
    <source>
        <dbReference type="ARBA" id="ARBA00004141"/>
    </source>
</evidence>
<dbReference type="SUPFAM" id="SSF103473">
    <property type="entry name" value="MFS general substrate transporter"/>
    <property type="match status" value="2"/>
</dbReference>
<organism evidence="8 9">
    <name type="scientific">Caerostris extrusa</name>
    <name type="common">Bark spider</name>
    <name type="synonym">Caerostris bankana</name>
    <dbReference type="NCBI Taxonomy" id="172846"/>
    <lineage>
        <taxon>Eukaryota</taxon>
        <taxon>Metazoa</taxon>
        <taxon>Ecdysozoa</taxon>
        <taxon>Arthropoda</taxon>
        <taxon>Chelicerata</taxon>
        <taxon>Arachnida</taxon>
        <taxon>Araneae</taxon>
        <taxon>Araneomorphae</taxon>
        <taxon>Entelegynae</taxon>
        <taxon>Araneoidea</taxon>
        <taxon>Araneidae</taxon>
        <taxon>Caerostris</taxon>
    </lineage>
</organism>
<proteinExistence type="inferred from homology"/>
<accession>A0AAV4XVB0</accession>
<name>A0AAV4XVB0_CAEEX</name>
<feature type="transmembrane region" description="Helical" evidence="7">
    <location>
        <begin position="288"/>
        <end position="308"/>
    </location>
</feature>
<gene>
    <name evidence="8" type="primary">CG4928</name>
    <name evidence="8" type="ORF">CEXT_554641</name>
</gene>
<dbReference type="InterPro" id="IPR051951">
    <property type="entry name" value="UNC-93_regulatory"/>
</dbReference>
<evidence type="ECO:0000256" key="6">
    <source>
        <dbReference type="SAM" id="MobiDB-lite"/>
    </source>
</evidence>
<feature type="transmembrane region" description="Helical" evidence="7">
    <location>
        <begin position="472"/>
        <end position="493"/>
    </location>
</feature>
<dbReference type="Pfam" id="PF05978">
    <property type="entry name" value="UNC-93"/>
    <property type="match status" value="1"/>
</dbReference>
<feature type="transmembrane region" description="Helical" evidence="7">
    <location>
        <begin position="622"/>
        <end position="641"/>
    </location>
</feature>
<comment type="similarity">
    <text evidence="2">Belongs to the unc-93 family.</text>
</comment>
<dbReference type="Proteomes" id="UP001054945">
    <property type="component" value="Unassembled WGS sequence"/>
</dbReference>
<feature type="transmembrane region" description="Helical" evidence="7">
    <location>
        <begin position="52"/>
        <end position="74"/>
    </location>
</feature>
<dbReference type="GO" id="GO:0015459">
    <property type="term" value="F:potassium channel regulator activity"/>
    <property type="evidence" value="ECO:0007669"/>
    <property type="project" value="TreeGrafter"/>
</dbReference>
<dbReference type="PANTHER" id="PTHR19444:SF13">
    <property type="entry name" value="PROTEIN UNC-93 HOMOLOG A"/>
    <property type="match status" value="1"/>
</dbReference>
<evidence type="ECO:0000313" key="9">
    <source>
        <dbReference type="Proteomes" id="UP001054945"/>
    </source>
</evidence>
<keyword evidence="3 7" id="KW-0812">Transmembrane</keyword>
<evidence type="ECO:0000256" key="3">
    <source>
        <dbReference type="ARBA" id="ARBA00022692"/>
    </source>
</evidence>
<keyword evidence="4 7" id="KW-1133">Transmembrane helix</keyword>
<dbReference type="EMBL" id="BPLR01018229">
    <property type="protein sequence ID" value="GIY97921.1"/>
    <property type="molecule type" value="Genomic_DNA"/>
</dbReference>
<comment type="subcellular location">
    <subcellularLocation>
        <location evidence="1">Membrane</location>
        <topology evidence="1">Multi-pass membrane protein</topology>
    </subcellularLocation>
</comment>
<evidence type="ECO:0000256" key="4">
    <source>
        <dbReference type="ARBA" id="ARBA00022989"/>
    </source>
</evidence>
<dbReference type="Gene3D" id="1.20.1250.20">
    <property type="entry name" value="MFS general substrate transporter like domains"/>
    <property type="match status" value="1"/>
</dbReference>
<feature type="transmembrane region" description="Helical" evidence="7">
    <location>
        <begin position="81"/>
        <end position="96"/>
    </location>
</feature>
<feature type="transmembrane region" description="Helical" evidence="7">
    <location>
        <begin position="102"/>
        <end position="122"/>
    </location>
</feature>
<dbReference type="GO" id="GO:0055120">
    <property type="term" value="C:striated muscle dense body"/>
    <property type="evidence" value="ECO:0007669"/>
    <property type="project" value="TreeGrafter"/>
</dbReference>
<comment type="caution">
    <text evidence="8">The sequence shown here is derived from an EMBL/GenBank/DDBJ whole genome shotgun (WGS) entry which is preliminary data.</text>
</comment>
<evidence type="ECO:0000256" key="7">
    <source>
        <dbReference type="SAM" id="Phobius"/>
    </source>
</evidence>
<feature type="region of interest" description="Disordered" evidence="6">
    <location>
        <begin position="236"/>
        <end position="255"/>
    </location>
</feature>
<dbReference type="InterPro" id="IPR010291">
    <property type="entry name" value="Ion_channel_UNC-93"/>
</dbReference>
<feature type="transmembrane region" description="Helical" evidence="7">
    <location>
        <begin position="359"/>
        <end position="379"/>
    </location>
</feature>
<feature type="transmembrane region" description="Helical" evidence="7">
    <location>
        <begin position="20"/>
        <end position="40"/>
    </location>
</feature>
<dbReference type="GO" id="GO:0006937">
    <property type="term" value="P:regulation of muscle contraction"/>
    <property type="evidence" value="ECO:0007669"/>
    <property type="project" value="TreeGrafter"/>
</dbReference>
<reference evidence="8 9" key="1">
    <citation type="submission" date="2021-06" db="EMBL/GenBank/DDBJ databases">
        <title>Caerostris extrusa draft genome.</title>
        <authorList>
            <person name="Kono N."/>
            <person name="Arakawa K."/>
        </authorList>
    </citation>
    <scope>NUCLEOTIDE SEQUENCE [LARGE SCALE GENOMIC DNA]</scope>
</reference>
<sequence>MEIDGAKKEEFSKLRIIKNLVLLSVSFLFNFTAFYGLTMLQSTMNKAEGIGVISQAAIFIVQGLASLSISSYVLKKLGPKVSLITGTANFVPYIAANFYPAWIIMIPSAMLVGFGLTLLWGAHATYINECSKLYCELDKKDNTSKLSKGLIMPKSKFTNTEIPREIGKTNMQPSIEELSAHNLTRKIQDIRNKNTQEIIGDILEENGMTCSRKQEKLSINFVEEASYCLENRKETGKYSRSTKTENSHTDNVSQFSKNANDRIDEKCFSQLDGKHFENMKNQTSVSSIGNINAMFFGFHYLMLASSLIPGNLLSFYSLRSDSEETLNNLHNCSCGADYCNTDSDCFSKETEEVSNNARYLLTGICVALAGIAVLLNLFLDRLNEKKRTVTFSWSHAFATVKFNTRKEQVFLIPLTQFSSMYQGFYMAAFTKSYIGCAWSTSHIGLITVFYGLAAAVFSLFAGYVVKFVGRKCVFVVCQAVSIINLVFVLLWKPRFHQSLLFYLAGSLWGINAGVVVSQLKVLDIKKLNYQMLEKNSKDPKRPLTCNELLLTASKAVQDGAEIAQNITLIIIAGRAFSAPIIQTIQIQTKIEPLSYRRKIGAPKLVDRLKSFYGVLFQGEEETAFSSFSVHFASGFAIPYVYDAYLCTSVKLYILLVFSCVGLVGYLLAEREYQKRSKNSYFIN</sequence>
<feature type="transmembrane region" description="Helical" evidence="7">
    <location>
        <begin position="499"/>
        <end position="522"/>
    </location>
</feature>
<feature type="transmembrane region" description="Helical" evidence="7">
    <location>
        <begin position="409"/>
        <end position="430"/>
    </location>
</feature>
<dbReference type="InterPro" id="IPR036259">
    <property type="entry name" value="MFS_trans_sf"/>
</dbReference>